<comment type="similarity">
    <text evidence="1">Belongs to the FAD-dependent oxidoreductase family.</text>
</comment>
<dbReference type="PANTHER" id="PTHR43735">
    <property type="entry name" value="APOPTOSIS-INDUCING FACTOR 1"/>
    <property type="match status" value="1"/>
</dbReference>
<dbReference type="Pfam" id="PF07992">
    <property type="entry name" value="Pyr_redox_2"/>
    <property type="match status" value="1"/>
</dbReference>
<dbReference type="SUPFAM" id="SSF51905">
    <property type="entry name" value="FAD/NAD(P)-binding domain"/>
    <property type="match status" value="2"/>
</dbReference>
<dbReference type="PRINTS" id="PR00368">
    <property type="entry name" value="FADPNR"/>
</dbReference>
<dbReference type="PANTHER" id="PTHR43735:SF3">
    <property type="entry name" value="FERROPTOSIS SUPPRESSOR PROTEIN 1"/>
    <property type="match status" value="1"/>
</dbReference>
<keyword evidence="4" id="KW-0560">Oxidoreductase</keyword>
<reference evidence="6 7" key="1">
    <citation type="submission" date="2024-02" db="EMBL/GenBank/DDBJ databases">
        <authorList>
            <person name="Chen Y."/>
            <person name="Shah S."/>
            <person name="Dougan E. K."/>
            <person name="Thang M."/>
            <person name="Chan C."/>
        </authorList>
    </citation>
    <scope>NUCLEOTIDE SEQUENCE [LARGE SCALE GENOMIC DNA]</scope>
</reference>
<dbReference type="InterPro" id="IPR023753">
    <property type="entry name" value="FAD/NAD-binding_dom"/>
</dbReference>
<keyword evidence="3" id="KW-0274">FAD</keyword>
<dbReference type="InterPro" id="IPR036188">
    <property type="entry name" value="FAD/NAD-bd_sf"/>
</dbReference>
<dbReference type="Gene3D" id="3.50.50.60">
    <property type="entry name" value="FAD/NAD(P)-binding domain"/>
    <property type="match status" value="2"/>
</dbReference>
<evidence type="ECO:0000313" key="7">
    <source>
        <dbReference type="Proteomes" id="UP001642464"/>
    </source>
</evidence>
<comment type="caution">
    <text evidence="6">The sequence shown here is derived from an EMBL/GenBank/DDBJ whole genome shotgun (WGS) entry which is preliminary data.</text>
</comment>
<evidence type="ECO:0000256" key="4">
    <source>
        <dbReference type="ARBA" id="ARBA00023002"/>
    </source>
</evidence>
<accession>A0ABP0RE63</accession>
<feature type="domain" description="FAD/NAD(P)-binding" evidence="5">
    <location>
        <begin position="9"/>
        <end position="302"/>
    </location>
</feature>
<keyword evidence="2" id="KW-0285">Flavoprotein</keyword>
<evidence type="ECO:0000313" key="6">
    <source>
        <dbReference type="EMBL" id="CAK9098881.1"/>
    </source>
</evidence>
<evidence type="ECO:0000259" key="5">
    <source>
        <dbReference type="Pfam" id="PF07992"/>
    </source>
</evidence>
<evidence type="ECO:0000256" key="3">
    <source>
        <dbReference type="ARBA" id="ARBA00022827"/>
    </source>
</evidence>
<evidence type="ECO:0000256" key="2">
    <source>
        <dbReference type="ARBA" id="ARBA00022630"/>
    </source>
</evidence>
<gene>
    <name evidence="6" type="ORF">SCF082_LOCUS46333</name>
</gene>
<name>A0ABP0RE63_9DINO</name>
<organism evidence="6 7">
    <name type="scientific">Durusdinium trenchii</name>
    <dbReference type="NCBI Taxonomy" id="1381693"/>
    <lineage>
        <taxon>Eukaryota</taxon>
        <taxon>Sar</taxon>
        <taxon>Alveolata</taxon>
        <taxon>Dinophyceae</taxon>
        <taxon>Suessiales</taxon>
        <taxon>Symbiodiniaceae</taxon>
        <taxon>Durusdinium</taxon>
    </lineage>
</organism>
<dbReference type="Proteomes" id="UP001642464">
    <property type="component" value="Unassembled WGS sequence"/>
</dbReference>
<protein>
    <submittedName>
        <fullName evidence="6">Oxidoreductase ptaL (Pestheic acid biosynthesis cluster protein L)</fullName>
    </submittedName>
</protein>
<proteinExistence type="inferred from homology"/>
<dbReference type="EMBL" id="CAXAMM010041350">
    <property type="protein sequence ID" value="CAK9098881.1"/>
    <property type="molecule type" value="Genomic_DNA"/>
</dbReference>
<keyword evidence="7" id="KW-1185">Reference proteome</keyword>
<evidence type="ECO:0000256" key="1">
    <source>
        <dbReference type="ARBA" id="ARBA00006442"/>
    </source>
</evidence>
<sequence length="448" mass="47841">MSGEKRSEFDVAVIGAGMGAYHAVEEAAKKKDIKVAFIQGFTFQEWPLAACIFLNNPKEHEKWTSGVAETWQEKKWPNVTYFLSSVETVECEKKEITLMNKGPDAGARITYKALIVATGAKSPLIAPTPGMSLSERVKEVQACGQALKNAKTVIFNGSGLVGVEMCGDFRVHNGYGAKVILLSRSGKVLDSDYGEKSRKPDPAVVQKVTGILTEKFKVEVKHASVSDPTYTDAILSPGKLKLDNGETLDFDVYIPCYPVRPNTAFLTGGEGKQLLDASGAIISNECLQSQAYPEVFGVGVTTTKVPGHPVSARITIASQHCGKQALALLQGKEVQKFVDKGTPPPMDHPMNMKIGHGPGGYMIWSGLPGPAKICCCQCCGGGFPFCPPPCCWCCIPGCAHGCGTCCGPPEGEGPAIFMVGLLGKFPGSHGYKGLGNYGPEIPQQMRMS</sequence>